<feature type="domain" description="N-acetyltransferase" evidence="3">
    <location>
        <begin position="1"/>
        <end position="126"/>
    </location>
</feature>
<organism evidence="4 5">
    <name type="scientific">Telluria aromaticivorans</name>
    <dbReference type="NCBI Taxonomy" id="2725995"/>
    <lineage>
        <taxon>Bacteria</taxon>
        <taxon>Pseudomonadati</taxon>
        <taxon>Pseudomonadota</taxon>
        <taxon>Betaproteobacteria</taxon>
        <taxon>Burkholderiales</taxon>
        <taxon>Oxalobacteraceae</taxon>
        <taxon>Telluria group</taxon>
        <taxon>Telluria</taxon>
    </lineage>
</organism>
<evidence type="ECO:0000256" key="2">
    <source>
        <dbReference type="ARBA" id="ARBA00023315"/>
    </source>
</evidence>
<evidence type="ECO:0000313" key="5">
    <source>
        <dbReference type="Proteomes" id="UP000533905"/>
    </source>
</evidence>
<dbReference type="Proteomes" id="UP000533905">
    <property type="component" value="Unassembled WGS sequence"/>
</dbReference>
<protein>
    <submittedName>
        <fullName evidence="4">GNAT family N-acetyltransferase</fullName>
    </submittedName>
</protein>
<keyword evidence="5" id="KW-1185">Reference proteome</keyword>
<name>A0A7Y2JXQ9_9BURK</name>
<dbReference type="Gene3D" id="3.40.630.30">
    <property type="match status" value="1"/>
</dbReference>
<evidence type="ECO:0000256" key="1">
    <source>
        <dbReference type="ARBA" id="ARBA00022679"/>
    </source>
</evidence>
<sequence>MSAIRLSVTENVLRDPSRVTLAMYEDYLEAAGRGWVAEIDGAVVAFSYADRHQGSIWALFVSPGYEGHGLAKRLLALATGWLFALGHRSVTLTTSAGTRADRFYARQGWHARLLSATEVEYTLAHDSAAANRIDLDAGGLIPHAI</sequence>
<comment type="caution">
    <text evidence="4">The sequence shown here is derived from an EMBL/GenBank/DDBJ whole genome shotgun (WGS) entry which is preliminary data.</text>
</comment>
<gene>
    <name evidence="4" type="ORF">HGB41_01485</name>
</gene>
<dbReference type="CDD" id="cd04301">
    <property type="entry name" value="NAT_SF"/>
    <property type="match status" value="1"/>
</dbReference>
<dbReference type="PANTHER" id="PTHR43877">
    <property type="entry name" value="AMINOALKYLPHOSPHONATE N-ACETYLTRANSFERASE-RELATED-RELATED"/>
    <property type="match status" value="1"/>
</dbReference>
<dbReference type="AlphaFoldDB" id="A0A7Y2JXQ9"/>
<dbReference type="GO" id="GO:0016747">
    <property type="term" value="F:acyltransferase activity, transferring groups other than amino-acyl groups"/>
    <property type="evidence" value="ECO:0007669"/>
    <property type="project" value="InterPro"/>
</dbReference>
<accession>A0A7Y2JXQ9</accession>
<dbReference type="InterPro" id="IPR000182">
    <property type="entry name" value="GNAT_dom"/>
</dbReference>
<evidence type="ECO:0000259" key="3">
    <source>
        <dbReference type="PROSITE" id="PS51186"/>
    </source>
</evidence>
<reference evidence="4 5" key="1">
    <citation type="submission" date="2020-04" db="EMBL/GenBank/DDBJ databases">
        <title>Massilia sp. nov., a cold adapted bacteria isolated from Arctic soil.</title>
        <authorList>
            <person name="Son J."/>
            <person name="Ka J.-O."/>
        </authorList>
    </citation>
    <scope>NUCLEOTIDE SEQUENCE [LARGE SCALE GENOMIC DNA]</scope>
    <source>
        <strain evidence="4 5">ML15P13</strain>
    </source>
</reference>
<dbReference type="InterPro" id="IPR050832">
    <property type="entry name" value="Bact_Acetyltransf"/>
</dbReference>
<proteinExistence type="predicted"/>
<dbReference type="PROSITE" id="PS51186">
    <property type="entry name" value="GNAT"/>
    <property type="match status" value="1"/>
</dbReference>
<evidence type="ECO:0000313" key="4">
    <source>
        <dbReference type="EMBL" id="NNG21679.1"/>
    </source>
</evidence>
<dbReference type="SUPFAM" id="SSF55729">
    <property type="entry name" value="Acyl-CoA N-acyltransferases (Nat)"/>
    <property type="match status" value="1"/>
</dbReference>
<dbReference type="InterPro" id="IPR016181">
    <property type="entry name" value="Acyl_CoA_acyltransferase"/>
</dbReference>
<keyword evidence="1 4" id="KW-0808">Transferase</keyword>
<dbReference type="Pfam" id="PF00583">
    <property type="entry name" value="Acetyltransf_1"/>
    <property type="match status" value="1"/>
</dbReference>
<keyword evidence="2" id="KW-0012">Acyltransferase</keyword>
<dbReference type="EMBL" id="JABAIV010000001">
    <property type="protein sequence ID" value="NNG21679.1"/>
    <property type="molecule type" value="Genomic_DNA"/>
</dbReference>